<dbReference type="SFLD" id="SFLDS00029">
    <property type="entry name" value="Radical_SAM"/>
    <property type="match status" value="1"/>
</dbReference>
<evidence type="ECO:0000256" key="7">
    <source>
        <dbReference type="ARBA" id="ARBA00022691"/>
    </source>
</evidence>
<proteinExistence type="inferred from homology"/>
<evidence type="ECO:0000256" key="8">
    <source>
        <dbReference type="ARBA" id="ARBA00022723"/>
    </source>
</evidence>
<dbReference type="Proteomes" id="UP001230156">
    <property type="component" value="Unassembled WGS sequence"/>
</dbReference>
<evidence type="ECO:0000256" key="6">
    <source>
        <dbReference type="ARBA" id="ARBA00022490"/>
    </source>
</evidence>
<dbReference type="Gene3D" id="1.10.10.920">
    <property type="match status" value="1"/>
</dbReference>
<evidence type="ECO:0000256" key="10">
    <source>
        <dbReference type="ARBA" id="ARBA00023004"/>
    </source>
</evidence>
<dbReference type="InterPro" id="IPR006638">
    <property type="entry name" value="Elp3/MiaA/NifB-like_rSAM"/>
</dbReference>
<name>A0ABU0YP45_9PROT</name>
<keyword evidence="12 15" id="KW-0627">Porphyrin biosynthesis</keyword>
<dbReference type="PIRSF" id="PIRSF000167">
    <property type="entry name" value="HemN"/>
    <property type="match status" value="1"/>
</dbReference>
<comment type="similarity">
    <text evidence="3 15">Belongs to the anaerobic coproporphyrinogen-III oxidase family.</text>
</comment>
<comment type="cofactor">
    <cofactor evidence="15">
        <name>[4Fe-4S] cluster</name>
        <dbReference type="ChEBI" id="CHEBI:49883"/>
    </cofactor>
    <text evidence="15">Binds 1 [4Fe-4S] cluster. The cluster is coordinated with 3 cysteines and an exchangeable S-adenosyl-L-methionine.</text>
</comment>
<evidence type="ECO:0000256" key="13">
    <source>
        <dbReference type="ARBA" id="ARBA00024295"/>
    </source>
</evidence>
<comment type="catalytic activity">
    <reaction evidence="14 15">
        <text>coproporphyrinogen III + 2 S-adenosyl-L-methionine = protoporphyrinogen IX + 2 5'-deoxyadenosine + 2 L-methionine + 2 CO2</text>
        <dbReference type="Rhea" id="RHEA:15425"/>
        <dbReference type="ChEBI" id="CHEBI:16526"/>
        <dbReference type="ChEBI" id="CHEBI:17319"/>
        <dbReference type="ChEBI" id="CHEBI:57307"/>
        <dbReference type="ChEBI" id="CHEBI:57309"/>
        <dbReference type="ChEBI" id="CHEBI:57844"/>
        <dbReference type="ChEBI" id="CHEBI:59789"/>
        <dbReference type="EC" id="1.3.98.3"/>
    </reaction>
</comment>
<sequence length="457" mass="49874">MAETETLPTAKTLALKYDRPVPRYTSYPTAPHFHGGIGPADQHAWLAQSDPERPISLYIHVPYCRQMCWYCGCHTKIVARYQPIEDFTAHLRREMALVAEAFGGRRRVAQLHWGGGTPNVLSPDDLSRLMGELRGLFDFDSDTEIDMELDPRGVGRDLLAALKDCGLGRASLGIQDFDPIVQRAINREQPFDLVRDVVDGLRGIGVGGINFDLIYGLPYQTRAGFAHSIEQALSLTPDRFAVFGYAHVPWMKKHQSQIVEEALPDAALRLELAENAARQIEAAGYRRIGLDHFAQATDPLTIALDRGTLRRNFQGYTTDGAETLVGLGPSAISATVQGYAQNAADIPLWSRAIAAGRLATQRGLALGAEDRWRGAAIERLMCLGALDLDALAADFDLPNAQFPAERARLAPLIADGIATLSGNMLRVTEAGLPLSRLVAAAFDTYLNAGPGRHSRAV</sequence>
<dbReference type="SMART" id="SM00729">
    <property type="entry name" value="Elp3"/>
    <property type="match status" value="1"/>
</dbReference>
<dbReference type="InterPro" id="IPR007197">
    <property type="entry name" value="rSAM"/>
</dbReference>
<comment type="subcellular location">
    <subcellularLocation>
        <location evidence="1 15">Cytoplasm</location>
    </subcellularLocation>
</comment>
<dbReference type="EMBL" id="JAUYVI010000005">
    <property type="protein sequence ID" value="MDQ7249490.1"/>
    <property type="molecule type" value="Genomic_DNA"/>
</dbReference>
<evidence type="ECO:0000256" key="3">
    <source>
        <dbReference type="ARBA" id="ARBA00005493"/>
    </source>
</evidence>
<dbReference type="InterPro" id="IPR058240">
    <property type="entry name" value="rSAM_sf"/>
</dbReference>
<keyword evidence="6 15" id="KW-0963">Cytoplasm</keyword>
<comment type="subunit">
    <text evidence="4">Monomer.</text>
</comment>
<evidence type="ECO:0000256" key="12">
    <source>
        <dbReference type="ARBA" id="ARBA00023244"/>
    </source>
</evidence>
<dbReference type="Pfam" id="PF04055">
    <property type="entry name" value="Radical_SAM"/>
    <property type="match status" value="1"/>
</dbReference>
<accession>A0ABU0YP45</accession>
<comment type="function">
    <text evidence="13">Involved in the heme biosynthesis. Catalyzes the anaerobic oxidative decarboxylation of propionate groups of rings A and B of coproporphyrinogen III to yield the vinyl groups in protoporphyrinogen IX.</text>
</comment>
<evidence type="ECO:0000313" key="18">
    <source>
        <dbReference type="Proteomes" id="UP001230156"/>
    </source>
</evidence>
<keyword evidence="5 15" id="KW-0004">4Fe-4S</keyword>
<keyword evidence="11 15" id="KW-0411">Iron-sulfur</keyword>
<dbReference type="InterPro" id="IPR034505">
    <property type="entry name" value="Coproporphyrinogen-III_oxidase"/>
</dbReference>
<dbReference type="PANTHER" id="PTHR13932:SF6">
    <property type="entry name" value="OXYGEN-INDEPENDENT COPROPORPHYRINOGEN III OXIDASE"/>
    <property type="match status" value="1"/>
</dbReference>
<gene>
    <name evidence="17" type="primary">hemN</name>
    <name evidence="17" type="ORF">Q8A70_17515</name>
</gene>
<dbReference type="Gene3D" id="3.80.30.20">
    <property type="entry name" value="tm_1862 like domain"/>
    <property type="match status" value="1"/>
</dbReference>
<feature type="domain" description="Radical SAM core" evidence="16">
    <location>
        <begin position="49"/>
        <end position="286"/>
    </location>
</feature>
<organism evidence="17 18">
    <name type="scientific">Dongia sedimenti</name>
    <dbReference type="NCBI Taxonomy" id="3064282"/>
    <lineage>
        <taxon>Bacteria</taxon>
        <taxon>Pseudomonadati</taxon>
        <taxon>Pseudomonadota</taxon>
        <taxon>Alphaproteobacteria</taxon>
        <taxon>Rhodospirillales</taxon>
        <taxon>Dongiaceae</taxon>
        <taxon>Dongia</taxon>
    </lineage>
</organism>
<dbReference type="SFLD" id="SFLDG01065">
    <property type="entry name" value="anaerobic_coproporphyrinogen-I"/>
    <property type="match status" value="1"/>
</dbReference>
<dbReference type="PROSITE" id="PS51918">
    <property type="entry name" value="RADICAL_SAM"/>
    <property type="match status" value="1"/>
</dbReference>
<dbReference type="InterPro" id="IPR010723">
    <property type="entry name" value="HemN_C"/>
</dbReference>
<keyword evidence="9 15" id="KW-0560">Oxidoreductase</keyword>
<comment type="caution">
    <text evidence="17">The sequence shown here is derived from an EMBL/GenBank/DDBJ whole genome shotgun (WGS) entry which is preliminary data.</text>
</comment>
<evidence type="ECO:0000256" key="4">
    <source>
        <dbReference type="ARBA" id="ARBA00011245"/>
    </source>
</evidence>
<comment type="pathway">
    <text evidence="2 15">Porphyrin-containing compound metabolism; protoporphyrin-IX biosynthesis; protoporphyrinogen-IX from coproporphyrinogen-III (AdoMet route): step 1/1.</text>
</comment>
<evidence type="ECO:0000313" key="17">
    <source>
        <dbReference type="EMBL" id="MDQ7249490.1"/>
    </source>
</evidence>
<evidence type="ECO:0000256" key="1">
    <source>
        <dbReference type="ARBA" id="ARBA00004496"/>
    </source>
</evidence>
<dbReference type="PANTHER" id="PTHR13932">
    <property type="entry name" value="COPROPORPHYRINIGEN III OXIDASE"/>
    <property type="match status" value="1"/>
</dbReference>
<evidence type="ECO:0000256" key="2">
    <source>
        <dbReference type="ARBA" id="ARBA00004785"/>
    </source>
</evidence>
<dbReference type="NCBIfam" id="TIGR00538">
    <property type="entry name" value="hemN"/>
    <property type="match status" value="1"/>
</dbReference>
<evidence type="ECO:0000256" key="14">
    <source>
        <dbReference type="ARBA" id="ARBA00048321"/>
    </source>
</evidence>
<evidence type="ECO:0000256" key="11">
    <source>
        <dbReference type="ARBA" id="ARBA00023014"/>
    </source>
</evidence>
<keyword evidence="18" id="KW-1185">Reference proteome</keyword>
<dbReference type="InterPro" id="IPR023404">
    <property type="entry name" value="rSAM_horseshoe"/>
</dbReference>
<dbReference type="RefSeq" id="WP_379957517.1">
    <property type="nucleotide sequence ID" value="NZ_JAUYVI010000005.1"/>
</dbReference>
<evidence type="ECO:0000259" key="16">
    <source>
        <dbReference type="PROSITE" id="PS51918"/>
    </source>
</evidence>
<evidence type="ECO:0000256" key="9">
    <source>
        <dbReference type="ARBA" id="ARBA00023002"/>
    </source>
</evidence>
<reference evidence="18" key="1">
    <citation type="submission" date="2023-08" db="EMBL/GenBank/DDBJ databases">
        <title>Rhodospirillaceae gen. nov., a novel taxon isolated from the Yangtze River Yuezi River estuary sludge.</title>
        <authorList>
            <person name="Ruan L."/>
        </authorList>
    </citation>
    <scope>NUCLEOTIDE SEQUENCE [LARGE SCALE GENOMIC DNA]</scope>
    <source>
        <strain evidence="18">R-7</strain>
    </source>
</reference>
<dbReference type="GO" id="GO:0051989">
    <property type="term" value="F:coproporphyrinogen dehydrogenase activity"/>
    <property type="evidence" value="ECO:0007669"/>
    <property type="project" value="UniProtKB-EC"/>
</dbReference>
<dbReference type="SUPFAM" id="SSF102114">
    <property type="entry name" value="Radical SAM enzymes"/>
    <property type="match status" value="1"/>
</dbReference>
<protein>
    <recommendedName>
        <fullName evidence="15">Coproporphyrinogen-III oxidase</fullName>
        <ecNumber evidence="15">1.3.98.3</ecNumber>
    </recommendedName>
</protein>
<dbReference type="EC" id="1.3.98.3" evidence="15"/>
<dbReference type="Pfam" id="PF06969">
    <property type="entry name" value="HemN_C"/>
    <property type="match status" value="1"/>
</dbReference>
<evidence type="ECO:0000256" key="5">
    <source>
        <dbReference type="ARBA" id="ARBA00022485"/>
    </source>
</evidence>
<keyword evidence="10 15" id="KW-0408">Iron</keyword>
<dbReference type="InterPro" id="IPR004558">
    <property type="entry name" value="Coprogen_oxidase_HemN"/>
</dbReference>
<evidence type="ECO:0000256" key="15">
    <source>
        <dbReference type="PIRNR" id="PIRNR000167"/>
    </source>
</evidence>
<keyword evidence="8 15" id="KW-0479">Metal-binding</keyword>
<keyword evidence="7 15" id="KW-0949">S-adenosyl-L-methionine</keyword>